<comment type="caution">
    <text evidence="2">The sequence shown here is derived from an EMBL/GenBank/DDBJ whole genome shotgun (WGS) entry which is preliminary data.</text>
</comment>
<gene>
    <name evidence="2" type="ORF">JD844_013452</name>
</gene>
<evidence type="ECO:0000313" key="3">
    <source>
        <dbReference type="Proteomes" id="UP000826234"/>
    </source>
</evidence>
<protein>
    <submittedName>
        <fullName evidence="2">Uncharacterized protein</fullName>
    </submittedName>
</protein>
<dbReference type="EMBL" id="JAIPUX010000439">
    <property type="protein sequence ID" value="KAH0630428.1"/>
    <property type="molecule type" value="Genomic_DNA"/>
</dbReference>
<sequence length="326" mass="35481">MVLLQDESYSSSIKEHLVAGLQELMSIAGVLLLPWPHNEEICAKTRDHVSSASHRFSEAEQKLESRLLLVDSQSEALIAMKKLMQDDLQEKNGNLADLRAQIVVFKEAQKKSQAMLEVAELHLENTKDQLRSAHEEVAKNRAGREIGSRMLILPGFGSLIGIGMVVGYQAALDSAENLVAEAQRSVALCTAEVNRYRNEIAQLSQKEQEVQAGINATDQKILQIQAECDEILAFHNAVTTQQSSIRKCLSLLDLLGGKIHAAAVMSRHACIPGFLVDILEEIAGVVEGQDGVAFCGNEEIQASVLEIKNAVKSLKGRAGGSTSIAY</sequence>
<evidence type="ECO:0000313" key="2">
    <source>
        <dbReference type="EMBL" id="KAH0630428.1"/>
    </source>
</evidence>
<keyword evidence="3" id="KW-1185">Reference proteome</keyword>
<evidence type="ECO:0000256" key="1">
    <source>
        <dbReference type="SAM" id="Coils"/>
    </source>
</evidence>
<proteinExistence type="predicted"/>
<organism evidence="2 3">
    <name type="scientific">Phrynosoma platyrhinos</name>
    <name type="common">Desert horned lizard</name>
    <dbReference type="NCBI Taxonomy" id="52577"/>
    <lineage>
        <taxon>Eukaryota</taxon>
        <taxon>Metazoa</taxon>
        <taxon>Chordata</taxon>
        <taxon>Craniata</taxon>
        <taxon>Vertebrata</taxon>
        <taxon>Euteleostomi</taxon>
        <taxon>Lepidosauria</taxon>
        <taxon>Squamata</taxon>
        <taxon>Bifurcata</taxon>
        <taxon>Unidentata</taxon>
        <taxon>Episquamata</taxon>
        <taxon>Toxicofera</taxon>
        <taxon>Iguania</taxon>
        <taxon>Phrynosomatidae</taxon>
        <taxon>Phrynosomatinae</taxon>
        <taxon>Phrynosoma</taxon>
    </lineage>
</organism>
<name>A0ABQ7TMP2_PHRPL</name>
<reference evidence="2 3" key="1">
    <citation type="journal article" date="2022" name="Gigascience">
        <title>A chromosome-level genome assembly and annotation of the desert horned lizard, Phrynosoma platyrhinos, provides insight into chromosomal rearrangements among reptiles.</title>
        <authorList>
            <person name="Koochekian N."/>
            <person name="Ascanio A."/>
            <person name="Farleigh K."/>
            <person name="Card D.C."/>
            <person name="Schield D.R."/>
            <person name="Castoe T.A."/>
            <person name="Jezkova T."/>
        </authorList>
    </citation>
    <scope>NUCLEOTIDE SEQUENCE [LARGE SCALE GENOMIC DNA]</scope>
    <source>
        <strain evidence="2">NK-2021</strain>
    </source>
</reference>
<keyword evidence="1" id="KW-0175">Coiled coil</keyword>
<feature type="coiled-coil region" evidence="1">
    <location>
        <begin position="81"/>
        <end position="136"/>
    </location>
</feature>
<feature type="coiled-coil region" evidence="1">
    <location>
        <begin position="165"/>
        <end position="213"/>
    </location>
</feature>
<accession>A0ABQ7TMP2</accession>
<dbReference type="Proteomes" id="UP000826234">
    <property type="component" value="Unassembled WGS sequence"/>
</dbReference>